<dbReference type="InterPro" id="IPR002048">
    <property type="entry name" value="EF_hand_dom"/>
</dbReference>
<dbReference type="GO" id="GO:0005509">
    <property type="term" value="F:calcium ion binding"/>
    <property type="evidence" value="ECO:0007669"/>
    <property type="project" value="InterPro"/>
</dbReference>
<reference evidence="3 4" key="1">
    <citation type="submission" date="2016-10" db="EMBL/GenBank/DDBJ databases">
        <authorList>
            <person name="de Groot N.N."/>
        </authorList>
    </citation>
    <scope>NUCLEOTIDE SEQUENCE [LARGE SCALE GENOMIC DNA]</scope>
    <source>
        <strain evidence="3 4">DSM 26656</strain>
    </source>
</reference>
<feature type="chain" id="PRO_5009295882" evidence="1">
    <location>
        <begin position="33"/>
        <end position="222"/>
    </location>
</feature>
<feature type="signal peptide" evidence="1">
    <location>
        <begin position="1"/>
        <end position="32"/>
    </location>
</feature>
<dbReference type="Proteomes" id="UP000236743">
    <property type="component" value="Unassembled WGS sequence"/>
</dbReference>
<feature type="domain" description="EF-hand" evidence="2">
    <location>
        <begin position="73"/>
        <end position="96"/>
    </location>
</feature>
<evidence type="ECO:0000313" key="4">
    <source>
        <dbReference type="Proteomes" id="UP000236743"/>
    </source>
</evidence>
<protein>
    <submittedName>
        <fullName evidence="3">ABC-type uncharacterized transport system, substrate-binding protein</fullName>
    </submittedName>
</protein>
<name>A0A1H6DEC8_9HYPH</name>
<evidence type="ECO:0000256" key="1">
    <source>
        <dbReference type="SAM" id="SignalP"/>
    </source>
</evidence>
<dbReference type="EMBL" id="FNUY01000021">
    <property type="protein sequence ID" value="SEG82916.1"/>
    <property type="molecule type" value="Genomic_DNA"/>
</dbReference>
<dbReference type="Pfam" id="PF06226">
    <property type="entry name" value="DUF1007"/>
    <property type="match status" value="1"/>
</dbReference>
<sequence length="222" mass="23858">MQRKPFLTRRMTLSALLAAVAMVIGLAGPARAHPHVFVSARAEIVFAPDGAVTALKHIWSFDEAYSAYITQGLDKNGDGKLTPDELVELAKVNMDSLPDVGFFTTAKANGRPQEFGVPHDASLSFENKILTLTYTLPLKTPVRAIRSIGLEIGDPTYFVAFDIVDGADAVITKDAPKGCVVRIARPPKLDAETQQKLAQEDITATPDTSGLQVTTRALVACP</sequence>
<accession>A0A1H6DEC8</accession>
<proteinExistence type="predicted"/>
<dbReference type="PROSITE" id="PS50222">
    <property type="entry name" value="EF_HAND_2"/>
    <property type="match status" value="1"/>
</dbReference>
<dbReference type="AlphaFoldDB" id="A0A1H6DEC8"/>
<organism evidence="3 4">
    <name type="scientific">Bosea lathyri</name>
    <dbReference type="NCBI Taxonomy" id="1036778"/>
    <lineage>
        <taxon>Bacteria</taxon>
        <taxon>Pseudomonadati</taxon>
        <taxon>Pseudomonadota</taxon>
        <taxon>Alphaproteobacteria</taxon>
        <taxon>Hyphomicrobiales</taxon>
        <taxon>Boseaceae</taxon>
        <taxon>Bosea</taxon>
    </lineage>
</organism>
<evidence type="ECO:0000313" key="3">
    <source>
        <dbReference type="EMBL" id="SEG82916.1"/>
    </source>
</evidence>
<keyword evidence="1" id="KW-0732">Signal</keyword>
<dbReference type="InterPro" id="IPR010412">
    <property type="entry name" value="DUF1007"/>
</dbReference>
<gene>
    <name evidence="3" type="ORF">SAMN04488115_12129</name>
</gene>
<evidence type="ECO:0000259" key="2">
    <source>
        <dbReference type="PROSITE" id="PS50222"/>
    </source>
</evidence>
<dbReference type="PROSITE" id="PS00018">
    <property type="entry name" value="EF_HAND_1"/>
    <property type="match status" value="1"/>
</dbReference>
<keyword evidence="4" id="KW-1185">Reference proteome</keyword>
<dbReference type="InterPro" id="IPR018247">
    <property type="entry name" value="EF_Hand_1_Ca_BS"/>
</dbReference>